<protein>
    <submittedName>
        <fullName evidence="2">Uncharacterized protein</fullName>
    </submittedName>
</protein>
<dbReference type="InParanoid" id="A0A0G4G0V7"/>
<dbReference type="VEuPathDB" id="CryptoDB:Vbra_16675"/>
<evidence type="ECO:0000313" key="3">
    <source>
        <dbReference type="Proteomes" id="UP000041254"/>
    </source>
</evidence>
<feature type="region of interest" description="Disordered" evidence="1">
    <location>
        <begin position="124"/>
        <end position="150"/>
    </location>
</feature>
<reference evidence="2 3" key="1">
    <citation type="submission" date="2014-11" db="EMBL/GenBank/DDBJ databases">
        <authorList>
            <person name="Zhu J."/>
            <person name="Qi W."/>
            <person name="Song R."/>
        </authorList>
    </citation>
    <scope>NUCLEOTIDE SEQUENCE [LARGE SCALE GENOMIC DNA]</scope>
</reference>
<accession>A0A0G4G0V7</accession>
<dbReference type="AlphaFoldDB" id="A0A0G4G0V7"/>
<feature type="compositionally biased region" description="Polar residues" evidence="1">
    <location>
        <begin position="141"/>
        <end position="150"/>
    </location>
</feature>
<evidence type="ECO:0000313" key="2">
    <source>
        <dbReference type="EMBL" id="CEM21710.1"/>
    </source>
</evidence>
<evidence type="ECO:0000256" key="1">
    <source>
        <dbReference type="SAM" id="MobiDB-lite"/>
    </source>
</evidence>
<dbReference type="EMBL" id="CDMY01000542">
    <property type="protein sequence ID" value="CEM21710.1"/>
    <property type="molecule type" value="Genomic_DNA"/>
</dbReference>
<dbReference type="Proteomes" id="UP000041254">
    <property type="component" value="Unassembled WGS sequence"/>
</dbReference>
<keyword evidence="3" id="KW-1185">Reference proteome</keyword>
<gene>
    <name evidence="2" type="ORF">Vbra_16675</name>
</gene>
<proteinExistence type="predicted"/>
<sequence>MLAFLHTAAVAALPGMRKVRAGPMNDRRKRIMEGADRGIDPYKPPQVEMKLLGTVIRGLLRPLLDTHAGDQQVRTADEAAWPRRHTSSWWRLSLGSRSSSRTRTATRCPRSAIGMVKYLRKSRVAEASMPSEDTTKKAVRWQSTPSESDSSTFLACAIFSSSSSSTS</sequence>
<name>A0A0G4G0V7_VITBC</name>
<organism evidence="2 3">
    <name type="scientific">Vitrella brassicaformis (strain CCMP3155)</name>
    <dbReference type="NCBI Taxonomy" id="1169540"/>
    <lineage>
        <taxon>Eukaryota</taxon>
        <taxon>Sar</taxon>
        <taxon>Alveolata</taxon>
        <taxon>Colpodellida</taxon>
        <taxon>Vitrellaceae</taxon>
        <taxon>Vitrella</taxon>
    </lineage>
</organism>